<dbReference type="Pfam" id="PF13721">
    <property type="entry name" value="SecD-TM1"/>
    <property type="match status" value="1"/>
</dbReference>
<comment type="subunit">
    <text evidence="11">Forms a complex with SecF. Part of the essential Sec protein translocation apparatus which comprises SecA, SecYEG and auxiliary proteins SecDF-YajC and YidC.</text>
</comment>
<dbReference type="Pfam" id="PF07549">
    <property type="entry name" value="Sec_GG"/>
    <property type="match status" value="1"/>
</dbReference>
<dbReference type="InterPro" id="IPR027398">
    <property type="entry name" value="SecD-TM"/>
</dbReference>
<dbReference type="PANTHER" id="PTHR30081:SF1">
    <property type="entry name" value="PROTEIN TRANSLOCASE SUBUNIT SECD"/>
    <property type="match status" value="1"/>
</dbReference>
<proteinExistence type="inferred from homology"/>
<dbReference type="GO" id="GO:0065002">
    <property type="term" value="P:intracellular protein transmembrane transport"/>
    <property type="evidence" value="ECO:0007669"/>
    <property type="project" value="UniProtKB-UniRule"/>
</dbReference>
<feature type="domain" description="Protein translocase subunit SecDF P1" evidence="14">
    <location>
        <begin position="227"/>
        <end position="285"/>
    </location>
</feature>
<keyword evidence="2 11" id="KW-0813">Transport</keyword>
<feature type="transmembrane region" description="Helical" evidence="11">
    <location>
        <begin position="477"/>
        <end position="497"/>
    </location>
</feature>
<dbReference type="SUPFAM" id="SSF82866">
    <property type="entry name" value="Multidrug efflux transporter AcrB transmembrane domain"/>
    <property type="match status" value="1"/>
</dbReference>
<feature type="transmembrane region" description="Helical" evidence="11">
    <location>
        <begin position="453"/>
        <end position="471"/>
    </location>
</feature>
<evidence type="ECO:0000256" key="3">
    <source>
        <dbReference type="ARBA" id="ARBA00022475"/>
    </source>
</evidence>
<evidence type="ECO:0000313" key="17">
    <source>
        <dbReference type="Proteomes" id="UP000061704"/>
    </source>
</evidence>
<evidence type="ECO:0000256" key="5">
    <source>
        <dbReference type="ARBA" id="ARBA00022927"/>
    </source>
</evidence>
<reference evidence="16 17" key="1">
    <citation type="journal article" date="2011" name="Genome Biol. Evol.">
        <title>Reductive evolution of bacterial genome in insect gut environment.</title>
        <authorList>
            <person name="Nikoh N."/>
            <person name="Hosokawa T."/>
            <person name="Ohshima K."/>
            <person name="Hattori M."/>
            <person name="Fukatsu T."/>
        </authorList>
    </citation>
    <scope>NUCLEOTIDE SEQUENCE [LARGE SCALE GENOMIC DNA]</scope>
    <source>
        <strain evidence="16 17">Mpkobe</strain>
    </source>
</reference>
<dbReference type="Proteomes" id="UP000061704">
    <property type="component" value="Chromosome"/>
</dbReference>
<dbReference type="GO" id="GO:0006605">
    <property type="term" value="P:protein targeting"/>
    <property type="evidence" value="ECO:0007669"/>
    <property type="project" value="UniProtKB-UniRule"/>
</dbReference>
<comment type="caution">
    <text evidence="11">Lacks conserved residue(s) required for the propagation of feature annotation.</text>
</comment>
<keyword evidence="5 11" id="KW-0653">Protein transport</keyword>
<evidence type="ECO:0000256" key="6">
    <source>
        <dbReference type="ARBA" id="ARBA00022989"/>
    </source>
</evidence>
<dbReference type="GO" id="GO:0043952">
    <property type="term" value="P:protein transport by the Sec complex"/>
    <property type="evidence" value="ECO:0007669"/>
    <property type="project" value="UniProtKB-UniRule"/>
</dbReference>
<dbReference type="PANTHER" id="PTHR30081">
    <property type="entry name" value="PROTEIN-EXPORT MEMBRANE PROTEIN SEC"/>
    <property type="match status" value="1"/>
</dbReference>
<organism evidence="16 17">
    <name type="scientific">Candidatus Ishikawaella capsulata Mpkobe</name>
    <dbReference type="NCBI Taxonomy" id="476281"/>
    <lineage>
        <taxon>Bacteria</taxon>
        <taxon>Pseudomonadati</taxon>
        <taxon>Pseudomonadota</taxon>
        <taxon>Gammaproteobacteria</taxon>
        <taxon>Enterobacterales</taxon>
        <taxon>Enterobacteriaceae</taxon>
        <taxon>Candidatus Ishikawella</taxon>
    </lineage>
</organism>
<evidence type="ECO:0000259" key="12">
    <source>
        <dbReference type="Pfam" id="PF02355"/>
    </source>
</evidence>
<feature type="transmembrane region" description="Helical" evidence="11">
    <location>
        <begin position="578"/>
        <end position="601"/>
    </location>
</feature>
<dbReference type="KEGG" id="icp:ICMP_236"/>
<evidence type="ECO:0000313" key="16">
    <source>
        <dbReference type="EMBL" id="BAH83095.1"/>
    </source>
</evidence>
<dbReference type="Pfam" id="PF22599">
    <property type="entry name" value="SecDF_P1_head"/>
    <property type="match status" value="1"/>
</dbReference>
<name>C5WCN9_9ENTR</name>
<sequence length="615" mass="68591">MLNRYPLWKYLVLIILLIFSIIYAIPNLYGEDPAIQITGKYSNIVNTQQMEEIHSLLKQKKINTKSLVLTKNHILIRFTNTDSQLSAHETISSSNIANNYTVALNLASCIPAWLAKLAARPMKMGLDLRGGIHFLIKIDMDNILDKLQEQRGEILKNELMEKEITYLSISKFKKTGNMIVFNQGKIDNNIINNIIKLHPELIIKSNNNILYLILNNNTLNKIKEKIIQQNVDVLRNRINKLGIRESLVQKQGNDFIAVELPGIQDTARAKEIIGTTATLEFHLVNNDISPFLIRNHNIPFNSEIKKTSDGNYLLLNKQVILTGDHITDATVSKDLYNQPQVNISLDSTGGKILQNFSKNNIGKLIATLFVEYLDSSKNDSNHEEILQKNETIINIARIQSILGRNFCITGIKNIYEARQLSLLLRAGTLSAPIKIVEERIIGPTMGKQNIIKGLKACCLGLIIPMIFMVIYYKTFGIIVSISLIINFIMIVSIMSLIPGATLTMPGIAGIVLTTAVAVDANVLINERIKEEFTIKKSIQQAIHWGYKGASSSIIDANITNLLTNVILYSVGNGCIKGFAITTIIGILTSVFTSIIGTRAIVNAIYGRKKISKISI</sequence>
<dbReference type="NCBIfam" id="TIGR01129">
    <property type="entry name" value="secD"/>
    <property type="match status" value="1"/>
</dbReference>
<feature type="transmembrane region" description="Helical" evidence="11">
    <location>
        <begin position="504"/>
        <end position="524"/>
    </location>
</feature>
<evidence type="ECO:0000259" key="13">
    <source>
        <dbReference type="Pfam" id="PF13721"/>
    </source>
</evidence>
<feature type="domain" description="Protein export membrane protein SecD/SecF C-terminal" evidence="12">
    <location>
        <begin position="433"/>
        <end position="603"/>
    </location>
</feature>
<comment type="similarity">
    <text evidence="9 11">Belongs to the SecD/SecF family. SecD subfamily.</text>
</comment>
<dbReference type="RefSeq" id="WP_041069042.1">
    <property type="nucleotide sequence ID" value="NZ_AP010872.1"/>
</dbReference>
<dbReference type="OrthoDB" id="9805019at2"/>
<evidence type="ECO:0000259" key="14">
    <source>
        <dbReference type="Pfam" id="PF21760"/>
    </source>
</evidence>
<dbReference type="AlphaFoldDB" id="C5WCN9"/>
<feature type="transmembrane region" description="Helical" evidence="11">
    <location>
        <begin position="7"/>
        <end position="25"/>
    </location>
</feature>
<dbReference type="Pfam" id="PF21760">
    <property type="entry name" value="SecD_1st"/>
    <property type="match status" value="1"/>
</dbReference>
<dbReference type="InterPro" id="IPR022646">
    <property type="entry name" value="SecD/SecF_CS"/>
</dbReference>
<dbReference type="InterPro" id="IPR048631">
    <property type="entry name" value="SecD_1st"/>
</dbReference>
<dbReference type="FunFam" id="3.30.1360.200:FF:000001">
    <property type="entry name" value="Protein translocase subunit SecD"/>
    <property type="match status" value="1"/>
</dbReference>
<dbReference type="InterPro" id="IPR048634">
    <property type="entry name" value="SecD_SecF_C"/>
</dbReference>
<feature type="domain" description="SecD export protein N-terminal TM" evidence="13">
    <location>
        <begin position="2"/>
        <end position="104"/>
    </location>
</feature>
<dbReference type="Gene3D" id="1.20.1640.10">
    <property type="entry name" value="Multidrug efflux transporter AcrB transmembrane domain"/>
    <property type="match status" value="1"/>
</dbReference>
<evidence type="ECO:0000256" key="8">
    <source>
        <dbReference type="ARBA" id="ARBA00023136"/>
    </source>
</evidence>
<evidence type="ECO:0000256" key="1">
    <source>
        <dbReference type="ARBA" id="ARBA00004651"/>
    </source>
</evidence>
<keyword evidence="4 11" id="KW-0812">Transmembrane</keyword>
<dbReference type="InterPro" id="IPR054384">
    <property type="entry name" value="SecDF_P1_head"/>
</dbReference>
<feature type="domain" description="SecDF P1 head subdomain" evidence="15">
    <location>
        <begin position="307"/>
        <end position="431"/>
    </location>
</feature>
<dbReference type="NCBIfam" id="TIGR00916">
    <property type="entry name" value="2A0604s01"/>
    <property type="match status" value="1"/>
</dbReference>
<dbReference type="InterPro" id="IPR005791">
    <property type="entry name" value="SecD"/>
</dbReference>
<keyword evidence="7 11" id="KW-0811">Translocation</keyword>
<comment type="subcellular location">
    <subcellularLocation>
        <location evidence="1 11">Cell membrane</location>
        <topology evidence="1 11">Multi-pass membrane protein</topology>
    </subcellularLocation>
</comment>
<dbReference type="EMBL" id="AP010872">
    <property type="protein sequence ID" value="BAH83095.1"/>
    <property type="molecule type" value="Genomic_DNA"/>
</dbReference>
<dbReference type="GO" id="GO:0005886">
    <property type="term" value="C:plasma membrane"/>
    <property type="evidence" value="ECO:0007669"/>
    <property type="project" value="UniProtKB-SubCell"/>
</dbReference>
<evidence type="ECO:0000256" key="2">
    <source>
        <dbReference type="ARBA" id="ARBA00022448"/>
    </source>
</evidence>
<dbReference type="Gene3D" id="3.30.70.3400">
    <property type="match status" value="1"/>
</dbReference>
<dbReference type="InterPro" id="IPR055344">
    <property type="entry name" value="SecD_SecF_C_bact"/>
</dbReference>
<dbReference type="HOGENOM" id="CLU_007894_4_3_6"/>
<comment type="function">
    <text evidence="11">Part of the Sec protein translocase complex. Interacts with the SecYEG preprotein conducting channel. SecDF uses the proton motive force (PMF) to complete protein translocation after the ATP-dependent function of SecA.</text>
</comment>
<evidence type="ECO:0000256" key="11">
    <source>
        <dbReference type="HAMAP-Rule" id="MF_01463"/>
    </source>
</evidence>
<dbReference type="Gene3D" id="3.30.1360.200">
    <property type="match status" value="1"/>
</dbReference>
<keyword evidence="17" id="KW-1185">Reference proteome</keyword>
<accession>C5WCN9</accession>
<keyword evidence="6 11" id="KW-1133">Transmembrane helix</keyword>
<dbReference type="FunFam" id="1.20.1640.10:FF:000004">
    <property type="entry name" value="Protein translocase subunit SecD"/>
    <property type="match status" value="1"/>
</dbReference>
<keyword evidence="3 11" id="KW-1003">Cell membrane</keyword>
<dbReference type="GO" id="GO:0015450">
    <property type="term" value="F:protein-transporting ATPase activity"/>
    <property type="evidence" value="ECO:0007669"/>
    <property type="project" value="InterPro"/>
</dbReference>
<evidence type="ECO:0000256" key="9">
    <source>
        <dbReference type="ARBA" id="ARBA00060774"/>
    </source>
</evidence>
<dbReference type="InterPro" id="IPR022813">
    <property type="entry name" value="SecD/SecF_arch_bac"/>
</dbReference>
<evidence type="ECO:0000256" key="4">
    <source>
        <dbReference type="ARBA" id="ARBA00022692"/>
    </source>
</evidence>
<gene>
    <name evidence="11 16" type="primary">secD</name>
    <name evidence="16" type="ORF">ICMP_236</name>
</gene>
<keyword evidence="8 11" id="KW-0472">Membrane</keyword>
<evidence type="ECO:0000256" key="7">
    <source>
        <dbReference type="ARBA" id="ARBA00023010"/>
    </source>
</evidence>
<dbReference type="HAMAP" id="MF_01463_B">
    <property type="entry name" value="SecD_B"/>
    <property type="match status" value="1"/>
</dbReference>
<dbReference type="STRING" id="476281.ICMP_236"/>
<protein>
    <recommendedName>
        <fullName evidence="10 11">Protein translocase subunit SecD</fullName>
    </recommendedName>
</protein>
<evidence type="ECO:0000259" key="15">
    <source>
        <dbReference type="Pfam" id="PF22599"/>
    </source>
</evidence>
<evidence type="ECO:0000256" key="10">
    <source>
        <dbReference type="ARBA" id="ARBA00068220"/>
    </source>
</evidence>
<dbReference type="Pfam" id="PF02355">
    <property type="entry name" value="SecD_SecF_C"/>
    <property type="match status" value="1"/>
</dbReference>